<dbReference type="SUPFAM" id="SSF54060">
    <property type="entry name" value="His-Me finger endonucleases"/>
    <property type="match status" value="1"/>
</dbReference>
<dbReference type="PANTHER" id="PTHR13966:SF5">
    <property type="entry name" value="ENDONUCLEASE G, MITOCHONDRIAL"/>
    <property type="match status" value="1"/>
</dbReference>
<sequence>MWRVVGALILRKLLVAALAGVTGMAGALPAGGQDIHIVHCYRGACPAGTPVSNDLVVREIYALSANDDTKLADWVAYRVTRETMGSSADLNRNWRTDEFLAEDETLEAGRGARDDYQGANRAHGYDRGHQAPLASFAGTPFWRSTNIYSNITPQSAALNQGAWVALETAVRDLAWAQRELYVLTGPLYERDMPGLDNAGEPHRVPSAYWKLVIDAAGNSTGFLFDQETPRDADYCDHRSTLAEIERRSGLVLVGEGLSRAGGDLGAALGCVVA</sequence>
<evidence type="ECO:0000256" key="5">
    <source>
        <dbReference type="ARBA" id="ARBA00022759"/>
    </source>
</evidence>
<dbReference type="InterPro" id="IPR001604">
    <property type="entry name" value="Endo_G_ENPP1-like_dom"/>
</dbReference>
<dbReference type="InterPro" id="IPR044925">
    <property type="entry name" value="His-Me_finger_sf"/>
</dbReference>
<feature type="signal peptide" evidence="11">
    <location>
        <begin position="1"/>
        <end position="27"/>
    </location>
</feature>
<protein>
    <recommendedName>
        <fullName evidence="10">Endonuclease</fullName>
        <ecNumber evidence="10">3.1.30.-</ecNumber>
    </recommendedName>
</protein>
<dbReference type="PANTHER" id="PTHR13966">
    <property type="entry name" value="ENDONUCLEASE RELATED"/>
    <property type="match status" value="1"/>
</dbReference>
<evidence type="ECO:0000256" key="3">
    <source>
        <dbReference type="ARBA" id="ARBA00022722"/>
    </source>
</evidence>
<evidence type="ECO:0000256" key="11">
    <source>
        <dbReference type="SAM" id="SignalP"/>
    </source>
</evidence>
<evidence type="ECO:0000256" key="10">
    <source>
        <dbReference type="RuleBase" id="RU366055"/>
    </source>
</evidence>
<dbReference type="GO" id="GO:0016787">
    <property type="term" value="F:hydrolase activity"/>
    <property type="evidence" value="ECO:0007669"/>
    <property type="project" value="UniProtKB-KW"/>
</dbReference>
<dbReference type="EC" id="3.1.30.-" evidence="10"/>
<accession>A0A1G9TM22</accession>
<dbReference type="InterPro" id="IPR044929">
    <property type="entry name" value="DNA/RNA_non-sp_Endonuclease_sf"/>
</dbReference>
<evidence type="ECO:0000256" key="9">
    <source>
        <dbReference type="PIRSR" id="PIRSR640255-2"/>
    </source>
</evidence>
<evidence type="ECO:0000256" key="4">
    <source>
        <dbReference type="ARBA" id="ARBA00022723"/>
    </source>
</evidence>
<dbReference type="GO" id="GO:0046872">
    <property type="term" value="F:metal ion binding"/>
    <property type="evidence" value="ECO:0007669"/>
    <property type="project" value="UniProtKB-KW"/>
</dbReference>
<dbReference type="InterPro" id="IPR018524">
    <property type="entry name" value="DNA/RNA_endonuclease_AS"/>
</dbReference>
<dbReference type="SMART" id="SM00477">
    <property type="entry name" value="NUC"/>
    <property type="match status" value="1"/>
</dbReference>
<dbReference type="InterPro" id="IPR020821">
    <property type="entry name" value="ENPP1-3/EXOG-like_nuc-like"/>
</dbReference>
<dbReference type="EMBL" id="FNHG01000012">
    <property type="protein sequence ID" value="SDM48787.1"/>
    <property type="molecule type" value="Genomic_DNA"/>
</dbReference>
<dbReference type="Proteomes" id="UP000199759">
    <property type="component" value="Unassembled WGS sequence"/>
</dbReference>
<feature type="chain" id="PRO_5011540959" description="Endonuclease" evidence="11">
    <location>
        <begin position="28"/>
        <end position="273"/>
    </location>
</feature>
<keyword evidence="3 10" id="KW-0540">Nuclease</keyword>
<reference evidence="14 15" key="1">
    <citation type="submission" date="2016-10" db="EMBL/GenBank/DDBJ databases">
        <authorList>
            <person name="de Groot N.N."/>
        </authorList>
    </citation>
    <scope>NUCLEOTIDE SEQUENCE [LARGE SCALE GENOMIC DNA]</scope>
    <source>
        <strain evidence="14 15">DSM 16077</strain>
    </source>
</reference>
<name>A0A1G9TM22_9PROT</name>
<dbReference type="PROSITE" id="PS01070">
    <property type="entry name" value="NUCLEASE_NON_SPEC"/>
    <property type="match status" value="1"/>
</dbReference>
<keyword evidence="4 9" id="KW-0479">Metal-binding</keyword>
<evidence type="ECO:0000256" key="7">
    <source>
        <dbReference type="ARBA" id="ARBA00022842"/>
    </source>
</evidence>
<dbReference type="GO" id="GO:0004519">
    <property type="term" value="F:endonuclease activity"/>
    <property type="evidence" value="ECO:0007669"/>
    <property type="project" value="UniProtKB-UniRule"/>
</dbReference>
<evidence type="ECO:0000256" key="6">
    <source>
        <dbReference type="ARBA" id="ARBA00022801"/>
    </source>
</evidence>
<evidence type="ECO:0000259" key="13">
    <source>
        <dbReference type="SMART" id="SM00892"/>
    </source>
</evidence>
<proteinExistence type="inferred from homology"/>
<dbReference type="SMART" id="SM00892">
    <property type="entry name" value="Endonuclease_NS"/>
    <property type="match status" value="1"/>
</dbReference>
<keyword evidence="6 10" id="KW-0378">Hydrolase</keyword>
<keyword evidence="15" id="KW-1185">Reference proteome</keyword>
<dbReference type="GO" id="GO:0003676">
    <property type="term" value="F:nucleic acid binding"/>
    <property type="evidence" value="ECO:0007669"/>
    <property type="project" value="InterPro"/>
</dbReference>
<dbReference type="STRING" id="144026.SAMN04488568_11253"/>
<keyword evidence="7" id="KW-0460">Magnesium</keyword>
<keyword evidence="5 10" id="KW-0255">Endonuclease</keyword>
<evidence type="ECO:0000313" key="15">
    <source>
        <dbReference type="Proteomes" id="UP000199759"/>
    </source>
</evidence>
<feature type="active site" description="Proton acceptor" evidence="8">
    <location>
        <position position="129"/>
    </location>
</feature>
<feature type="binding site" evidence="9">
    <location>
        <position position="159"/>
    </location>
    <ligand>
        <name>Mg(2+)</name>
        <dbReference type="ChEBI" id="CHEBI:18420"/>
        <note>catalytic</note>
    </ligand>
</feature>
<dbReference type="AlphaFoldDB" id="A0A1G9TM22"/>
<feature type="domain" description="ENPP1-3/EXOG-like endonuclease/phosphodiesterase" evidence="12">
    <location>
        <begin position="58"/>
        <end position="259"/>
    </location>
</feature>
<dbReference type="Pfam" id="PF01223">
    <property type="entry name" value="Endonuclease_NS"/>
    <property type="match status" value="1"/>
</dbReference>
<feature type="domain" description="DNA/RNA non-specific endonuclease/pyrophosphatase/phosphodiesterase" evidence="13">
    <location>
        <begin position="57"/>
        <end position="260"/>
    </location>
</feature>
<organism evidence="14 15">
    <name type="scientific">Maricaulis salignorans</name>
    <dbReference type="NCBI Taxonomy" id="144026"/>
    <lineage>
        <taxon>Bacteria</taxon>
        <taxon>Pseudomonadati</taxon>
        <taxon>Pseudomonadota</taxon>
        <taxon>Alphaproteobacteria</taxon>
        <taxon>Maricaulales</taxon>
        <taxon>Maricaulaceae</taxon>
        <taxon>Maricaulis</taxon>
    </lineage>
</organism>
<keyword evidence="11" id="KW-0732">Signal</keyword>
<gene>
    <name evidence="14" type="ORF">SAMN04488568_11253</name>
</gene>
<evidence type="ECO:0000259" key="12">
    <source>
        <dbReference type="SMART" id="SM00477"/>
    </source>
</evidence>
<evidence type="ECO:0000256" key="8">
    <source>
        <dbReference type="PIRSR" id="PIRSR640255-1"/>
    </source>
</evidence>
<dbReference type="InterPro" id="IPR040255">
    <property type="entry name" value="Non-specific_endonuclease"/>
</dbReference>
<evidence type="ECO:0000256" key="2">
    <source>
        <dbReference type="ARBA" id="ARBA00010052"/>
    </source>
</evidence>
<comment type="cofactor">
    <cofactor evidence="1 10">
        <name>Mg(2+)</name>
        <dbReference type="ChEBI" id="CHEBI:18420"/>
    </cofactor>
</comment>
<evidence type="ECO:0000256" key="1">
    <source>
        <dbReference type="ARBA" id="ARBA00001946"/>
    </source>
</evidence>
<comment type="similarity">
    <text evidence="2 10">Belongs to the DNA/RNA non-specific endonuclease family.</text>
</comment>
<dbReference type="Gene3D" id="3.40.570.10">
    <property type="entry name" value="Extracellular Endonuclease, subunit A"/>
    <property type="match status" value="1"/>
</dbReference>
<evidence type="ECO:0000313" key="14">
    <source>
        <dbReference type="EMBL" id="SDM48787.1"/>
    </source>
</evidence>